<dbReference type="PROSITE" id="PS00676">
    <property type="entry name" value="SIGMA54_INTERACT_2"/>
    <property type="match status" value="1"/>
</dbReference>
<evidence type="ECO:0000256" key="3">
    <source>
        <dbReference type="ARBA" id="ARBA00023015"/>
    </source>
</evidence>
<name>A0AAU9F113_9BACT</name>
<dbReference type="Proteomes" id="UP001366166">
    <property type="component" value="Chromosome"/>
</dbReference>
<dbReference type="InterPro" id="IPR027417">
    <property type="entry name" value="P-loop_NTPase"/>
</dbReference>
<dbReference type="InterPro" id="IPR002078">
    <property type="entry name" value="Sigma_54_int"/>
</dbReference>
<keyword evidence="1" id="KW-0547">Nucleotide-binding</keyword>
<dbReference type="Pfam" id="PF00158">
    <property type="entry name" value="Sigma54_activat"/>
    <property type="match status" value="1"/>
</dbReference>
<dbReference type="InterPro" id="IPR058031">
    <property type="entry name" value="AAA_lid_NorR"/>
</dbReference>
<dbReference type="GO" id="GO:0043565">
    <property type="term" value="F:sequence-specific DNA binding"/>
    <property type="evidence" value="ECO:0007669"/>
    <property type="project" value="InterPro"/>
</dbReference>
<dbReference type="PANTHER" id="PTHR32071">
    <property type="entry name" value="TRANSCRIPTIONAL REGULATORY PROTEIN"/>
    <property type="match status" value="1"/>
</dbReference>
<evidence type="ECO:0000256" key="2">
    <source>
        <dbReference type="ARBA" id="ARBA00022840"/>
    </source>
</evidence>
<dbReference type="SUPFAM" id="SSF55785">
    <property type="entry name" value="PYP-like sensor domain (PAS domain)"/>
    <property type="match status" value="1"/>
</dbReference>
<dbReference type="Gene3D" id="3.30.450.40">
    <property type="match status" value="1"/>
</dbReference>
<dbReference type="SMART" id="SM00382">
    <property type="entry name" value="AAA"/>
    <property type="match status" value="1"/>
</dbReference>
<evidence type="ECO:0000259" key="7">
    <source>
        <dbReference type="PROSITE" id="PS50112"/>
    </source>
</evidence>
<dbReference type="InterPro" id="IPR013767">
    <property type="entry name" value="PAS_fold"/>
</dbReference>
<dbReference type="Gene3D" id="3.30.450.20">
    <property type="entry name" value="PAS domain"/>
    <property type="match status" value="1"/>
</dbReference>
<organism evidence="8 9">
    <name type="scientific">Desulfoferula mesophila</name>
    <dbReference type="NCBI Taxonomy" id="3058419"/>
    <lineage>
        <taxon>Bacteria</taxon>
        <taxon>Pseudomonadati</taxon>
        <taxon>Thermodesulfobacteriota</taxon>
        <taxon>Desulfarculia</taxon>
        <taxon>Desulfarculales</taxon>
        <taxon>Desulfarculaceae</taxon>
        <taxon>Desulfoferula</taxon>
    </lineage>
</organism>
<dbReference type="InterPro" id="IPR029016">
    <property type="entry name" value="GAF-like_dom_sf"/>
</dbReference>
<evidence type="ECO:0000313" key="8">
    <source>
        <dbReference type="EMBL" id="BEQ13767.1"/>
    </source>
</evidence>
<dbReference type="FunFam" id="3.40.50.300:FF:000006">
    <property type="entry name" value="DNA-binding transcriptional regulator NtrC"/>
    <property type="match status" value="1"/>
</dbReference>
<dbReference type="GO" id="GO:0005524">
    <property type="term" value="F:ATP binding"/>
    <property type="evidence" value="ECO:0007669"/>
    <property type="project" value="UniProtKB-KW"/>
</dbReference>
<dbReference type="CDD" id="cd00009">
    <property type="entry name" value="AAA"/>
    <property type="match status" value="1"/>
</dbReference>
<dbReference type="InterPro" id="IPR025944">
    <property type="entry name" value="Sigma_54_int_dom_CS"/>
</dbReference>
<dbReference type="Gene3D" id="3.40.50.300">
    <property type="entry name" value="P-loop containing nucleotide triphosphate hydrolases"/>
    <property type="match status" value="1"/>
</dbReference>
<dbReference type="Gene3D" id="1.10.8.60">
    <property type="match status" value="1"/>
</dbReference>
<dbReference type="Pfam" id="PF02954">
    <property type="entry name" value="HTH_8"/>
    <property type="match status" value="1"/>
</dbReference>
<sequence>MVAQTITRDKMNQAWQRFAQTGQVDREAVRREVADSWQRCYRQGLRPNAPKGSLKLSSAQMARIRAANADFIEAALPFMRFLQSAVRGSGFILVLTNADGVLLDVFGDEEILGMAQDNNYVAGSSRAEEEVGTNSIGLCLVERKPVQVTGPEHYNQRHHDWTCSSAPVFSPEGNLLGAITLSGKSSSAHRHTLGMVISAAEAIENKLKQRKADKEKSNYETMLESILGSISEAVIAVNHKGVVTHANQAACRMGGFCAAKVLGQTIDRVFPGHPLLMDMARHGKDYGNVEVAVDGPRGRTYFILRPFMIREDEKHFGFFLVMNERSRFFNEVRKISGHNARFTFEDIKGSSPEFLRQIKLANIAAGADSRVLIMGETGTGKELFAQAIHNASERAQGPFVAINCAAIPRELIESEILGYKDGAFTGARKGGQVGKLELADGGTIFLDEVGEMPLDAQTKFLRVLQDGMITRLGDNRPVKVDVRVIAATNEDLVERVASKGFRQDLYFRLSVVELNIPPLRARLDDLPLLVEHVLGRISYKLGARQLGISPEALEVLSRYPWPGNVRELGNILEMAAIVCDDRDIQVEHLPQRLFRAGLTAPVSQTVQPLKQMEAEVLKNALAECDGNVAKVARKLGLSRSTIYRRMKELGIGKSVSFD</sequence>
<dbReference type="PROSITE" id="PS50045">
    <property type="entry name" value="SIGMA54_INTERACT_4"/>
    <property type="match status" value="1"/>
</dbReference>
<evidence type="ECO:0000256" key="4">
    <source>
        <dbReference type="ARBA" id="ARBA00023125"/>
    </source>
</evidence>
<dbReference type="CDD" id="cd00130">
    <property type="entry name" value="PAS"/>
    <property type="match status" value="1"/>
</dbReference>
<gene>
    <name evidence="8" type="ORF">FAK_08330</name>
</gene>
<dbReference type="Pfam" id="PF01590">
    <property type="entry name" value="GAF"/>
    <property type="match status" value="1"/>
</dbReference>
<dbReference type="InterPro" id="IPR000014">
    <property type="entry name" value="PAS"/>
</dbReference>
<dbReference type="InterPro" id="IPR009057">
    <property type="entry name" value="Homeodomain-like_sf"/>
</dbReference>
<dbReference type="AlphaFoldDB" id="A0AAU9F113"/>
<dbReference type="GO" id="GO:0006355">
    <property type="term" value="P:regulation of DNA-templated transcription"/>
    <property type="evidence" value="ECO:0007669"/>
    <property type="project" value="InterPro"/>
</dbReference>
<evidence type="ECO:0000256" key="1">
    <source>
        <dbReference type="ARBA" id="ARBA00022741"/>
    </source>
</evidence>
<evidence type="ECO:0000259" key="6">
    <source>
        <dbReference type="PROSITE" id="PS50045"/>
    </source>
</evidence>
<dbReference type="InterPro" id="IPR003593">
    <property type="entry name" value="AAA+_ATPase"/>
</dbReference>
<evidence type="ECO:0000256" key="5">
    <source>
        <dbReference type="ARBA" id="ARBA00023163"/>
    </source>
</evidence>
<evidence type="ECO:0000313" key="9">
    <source>
        <dbReference type="Proteomes" id="UP001366166"/>
    </source>
</evidence>
<protein>
    <submittedName>
        <fullName evidence="8">Sigma-54-dependent Fis family transcriptional regulator</fullName>
    </submittedName>
</protein>
<dbReference type="PRINTS" id="PR01590">
    <property type="entry name" value="HTHFIS"/>
</dbReference>
<dbReference type="PROSITE" id="PS00675">
    <property type="entry name" value="SIGMA54_INTERACT_1"/>
    <property type="match status" value="1"/>
</dbReference>
<dbReference type="KEGG" id="dmp:FAK_08330"/>
<dbReference type="SMART" id="SM00091">
    <property type="entry name" value="PAS"/>
    <property type="match status" value="1"/>
</dbReference>
<keyword evidence="2" id="KW-0067">ATP-binding</keyword>
<dbReference type="SUPFAM" id="SSF55781">
    <property type="entry name" value="GAF domain-like"/>
    <property type="match status" value="1"/>
</dbReference>
<keyword evidence="5" id="KW-0804">Transcription</keyword>
<dbReference type="PANTHER" id="PTHR32071:SF57">
    <property type="entry name" value="C4-DICARBOXYLATE TRANSPORT TRANSCRIPTIONAL REGULATORY PROTEIN DCTD"/>
    <property type="match status" value="1"/>
</dbReference>
<dbReference type="SUPFAM" id="SSF46689">
    <property type="entry name" value="Homeodomain-like"/>
    <property type="match status" value="1"/>
</dbReference>
<keyword evidence="9" id="KW-1185">Reference proteome</keyword>
<dbReference type="InterPro" id="IPR025943">
    <property type="entry name" value="Sigma_54_int_dom_ATP-bd_2"/>
</dbReference>
<dbReference type="InterPro" id="IPR003018">
    <property type="entry name" value="GAF"/>
</dbReference>
<dbReference type="InterPro" id="IPR002197">
    <property type="entry name" value="HTH_Fis"/>
</dbReference>
<keyword evidence="3" id="KW-0805">Transcription regulation</keyword>
<dbReference type="Pfam" id="PF00989">
    <property type="entry name" value="PAS"/>
    <property type="match status" value="1"/>
</dbReference>
<dbReference type="NCBIfam" id="TIGR00229">
    <property type="entry name" value="sensory_box"/>
    <property type="match status" value="1"/>
</dbReference>
<feature type="domain" description="Sigma-54 factor interaction" evidence="6">
    <location>
        <begin position="347"/>
        <end position="577"/>
    </location>
</feature>
<dbReference type="InterPro" id="IPR025662">
    <property type="entry name" value="Sigma_54_int_dom_ATP-bd_1"/>
</dbReference>
<feature type="domain" description="PAS" evidence="7">
    <location>
        <begin position="219"/>
        <end position="271"/>
    </location>
</feature>
<reference evidence="9" key="1">
    <citation type="journal article" date="2023" name="Arch. Microbiol.">
        <title>Desulfoferula mesophilus gen. nov. sp. nov., a mesophilic sulfate-reducing bacterium isolated from a brackish lake sediment.</title>
        <authorList>
            <person name="Watanabe T."/>
            <person name="Yabe T."/>
            <person name="Tsuji J.M."/>
            <person name="Fukui M."/>
        </authorList>
    </citation>
    <scope>NUCLEOTIDE SEQUENCE [LARGE SCALE GENOMIC DNA]</scope>
    <source>
        <strain evidence="9">12FAK</strain>
    </source>
</reference>
<dbReference type="Pfam" id="PF25601">
    <property type="entry name" value="AAA_lid_14"/>
    <property type="match status" value="1"/>
</dbReference>
<dbReference type="PROSITE" id="PS00688">
    <property type="entry name" value="SIGMA54_INTERACT_3"/>
    <property type="match status" value="1"/>
</dbReference>
<keyword evidence="4" id="KW-0238">DNA-binding</keyword>
<accession>A0AAU9F113</accession>
<dbReference type="Gene3D" id="1.10.10.60">
    <property type="entry name" value="Homeodomain-like"/>
    <property type="match status" value="1"/>
</dbReference>
<dbReference type="InterPro" id="IPR035965">
    <property type="entry name" value="PAS-like_dom_sf"/>
</dbReference>
<dbReference type="EMBL" id="AP028679">
    <property type="protein sequence ID" value="BEQ13767.1"/>
    <property type="molecule type" value="Genomic_DNA"/>
</dbReference>
<dbReference type="PROSITE" id="PS50112">
    <property type="entry name" value="PAS"/>
    <property type="match status" value="1"/>
</dbReference>
<proteinExistence type="predicted"/>
<dbReference type="SUPFAM" id="SSF52540">
    <property type="entry name" value="P-loop containing nucleoside triphosphate hydrolases"/>
    <property type="match status" value="1"/>
</dbReference>